<proteinExistence type="predicted"/>
<comment type="caution">
    <text evidence="1">The sequence shown here is derived from an EMBL/GenBank/DDBJ whole genome shotgun (WGS) entry which is preliminary data.</text>
</comment>
<gene>
    <name evidence="1" type="ORF">ACFOGJ_27905</name>
</gene>
<dbReference type="PANTHER" id="PTHR33988">
    <property type="entry name" value="ENDORIBONUCLEASE MAZF-RELATED"/>
    <property type="match status" value="1"/>
</dbReference>
<dbReference type="RefSeq" id="WP_379906571.1">
    <property type="nucleotide sequence ID" value="NZ_JBHRTR010000054.1"/>
</dbReference>
<dbReference type="EMBL" id="JBHRTR010000054">
    <property type="protein sequence ID" value="MFC3231104.1"/>
    <property type="molecule type" value="Genomic_DNA"/>
</dbReference>
<dbReference type="PANTHER" id="PTHR33988:SF3">
    <property type="entry name" value="ENDORIBONUCLEASE TOXIN CHPB-RELATED"/>
    <property type="match status" value="1"/>
</dbReference>
<evidence type="ECO:0000313" key="2">
    <source>
        <dbReference type="Proteomes" id="UP001595528"/>
    </source>
</evidence>
<organism evidence="1 2">
    <name type="scientific">Marinibaculum pumilum</name>
    <dbReference type="NCBI Taxonomy" id="1766165"/>
    <lineage>
        <taxon>Bacteria</taxon>
        <taxon>Pseudomonadati</taxon>
        <taxon>Pseudomonadota</taxon>
        <taxon>Alphaproteobacteria</taxon>
        <taxon>Rhodospirillales</taxon>
        <taxon>Rhodospirillaceae</taxon>
        <taxon>Marinibaculum</taxon>
    </lineage>
</organism>
<keyword evidence="2" id="KW-1185">Reference proteome</keyword>
<dbReference type="InterPro" id="IPR003477">
    <property type="entry name" value="PemK-like"/>
</dbReference>
<evidence type="ECO:0000313" key="1">
    <source>
        <dbReference type="EMBL" id="MFC3231104.1"/>
    </source>
</evidence>
<dbReference type="Proteomes" id="UP001595528">
    <property type="component" value="Unassembled WGS sequence"/>
</dbReference>
<name>A0ABV7L902_9PROT</name>
<dbReference type="Gene3D" id="2.30.30.110">
    <property type="match status" value="1"/>
</dbReference>
<reference evidence="2" key="1">
    <citation type="journal article" date="2019" name="Int. J. Syst. Evol. Microbiol.">
        <title>The Global Catalogue of Microorganisms (GCM) 10K type strain sequencing project: providing services to taxonomists for standard genome sequencing and annotation.</title>
        <authorList>
            <consortium name="The Broad Institute Genomics Platform"/>
            <consortium name="The Broad Institute Genome Sequencing Center for Infectious Disease"/>
            <person name="Wu L."/>
            <person name="Ma J."/>
        </authorList>
    </citation>
    <scope>NUCLEOTIDE SEQUENCE [LARGE SCALE GENOMIC DNA]</scope>
    <source>
        <strain evidence="2">KCTC 42964</strain>
    </source>
</reference>
<dbReference type="Pfam" id="PF02452">
    <property type="entry name" value="PemK_toxin"/>
    <property type="match status" value="1"/>
</dbReference>
<dbReference type="InterPro" id="IPR011067">
    <property type="entry name" value="Plasmid_toxin/cell-grow_inhib"/>
</dbReference>
<accession>A0ABV7L902</accession>
<protein>
    <submittedName>
        <fullName evidence="1">Type II toxin-antitoxin system PemK/MazF family toxin</fullName>
    </submittedName>
</protein>
<dbReference type="SUPFAM" id="SSF50118">
    <property type="entry name" value="Cell growth inhibitor/plasmid maintenance toxic component"/>
    <property type="match status" value="1"/>
</dbReference>
<sequence>MTPDRGDLVWVEFNPQSGHEQAGRLRRRPAVVISPAAYNALSNCILVCPITSNRSPWAWKVLLPDEAAITGAVLVDQIKAIDAKARRLTPAGHRLTPPLLAEVLARLATLTG</sequence>